<evidence type="ECO:0000256" key="1">
    <source>
        <dbReference type="ARBA" id="ARBA00011079"/>
    </source>
</evidence>
<dbReference type="EMBL" id="KI913116">
    <property type="protein sequence ID" value="ETV86537.1"/>
    <property type="molecule type" value="Genomic_DNA"/>
</dbReference>
<protein>
    <recommendedName>
        <fullName evidence="8">Lysosomal Pro-X carboxypeptidase</fullName>
    </recommendedName>
</protein>
<evidence type="ECO:0008006" key="8">
    <source>
        <dbReference type="Google" id="ProtNLM"/>
    </source>
</evidence>
<evidence type="ECO:0000256" key="2">
    <source>
        <dbReference type="ARBA" id="ARBA00022670"/>
    </source>
</evidence>
<keyword evidence="3" id="KW-0732">Signal</keyword>
<feature type="transmembrane region" description="Helical" evidence="6">
    <location>
        <begin position="20"/>
        <end position="43"/>
    </location>
</feature>
<evidence type="ECO:0000313" key="7">
    <source>
        <dbReference type="EMBL" id="ETV86537.1"/>
    </source>
</evidence>
<evidence type="ECO:0000256" key="5">
    <source>
        <dbReference type="ARBA" id="ARBA00023180"/>
    </source>
</evidence>
<keyword evidence="6" id="KW-1133">Transmembrane helix</keyword>
<evidence type="ECO:0000256" key="4">
    <source>
        <dbReference type="ARBA" id="ARBA00022801"/>
    </source>
</evidence>
<dbReference type="RefSeq" id="XP_009823336.1">
    <property type="nucleotide sequence ID" value="XM_009825034.1"/>
</dbReference>
<keyword evidence="2" id="KW-0645">Protease</keyword>
<keyword evidence="6" id="KW-0812">Transmembrane</keyword>
<dbReference type="GO" id="GO:0070008">
    <property type="term" value="F:serine-type exopeptidase activity"/>
    <property type="evidence" value="ECO:0007669"/>
    <property type="project" value="InterPro"/>
</dbReference>
<dbReference type="Pfam" id="PF05577">
    <property type="entry name" value="Peptidase_S28"/>
    <property type="match status" value="1"/>
</dbReference>
<comment type="similarity">
    <text evidence="1">Belongs to the peptidase S28 family.</text>
</comment>
<name>W4H3R6_APHAT</name>
<dbReference type="InterPro" id="IPR029058">
    <property type="entry name" value="AB_hydrolase_fold"/>
</dbReference>
<keyword evidence="5" id="KW-0325">Glycoprotein</keyword>
<dbReference type="PANTHER" id="PTHR11010">
    <property type="entry name" value="PROTEASE S28 PRO-X CARBOXYPEPTIDASE-RELATED"/>
    <property type="match status" value="1"/>
</dbReference>
<dbReference type="AlphaFoldDB" id="W4H3R6"/>
<dbReference type="STRING" id="112090.W4H3R6"/>
<dbReference type="Gene3D" id="3.40.50.1820">
    <property type="entry name" value="alpha/beta hydrolase"/>
    <property type="match status" value="1"/>
</dbReference>
<organism evidence="7">
    <name type="scientific">Aphanomyces astaci</name>
    <name type="common">Crayfish plague agent</name>
    <dbReference type="NCBI Taxonomy" id="112090"/>
    <lineage>
        <taxon>Eukaryota</taxon>
        <taxon>Sar</taxon>
        <taxon>Stramenopiles</taxon>
        <taxon>Oomycota</taxon>
        <taxon>Saprolegniomycetes</taxon>
        <taxon>Saprolegniales</taxon>
        <taxon>Verrucalvaceae</taxon>
        <taxon>Aphanomyces</taxon>
    </lineage>
</organism>
<dbReference type="InterPro" id="IPR008758">
    <property type="entry name" value="Peptidase_S28"/>
</dbReference>
<dbReference type="SUPFAM" id="SSF53474">
    <property type="entry name" value="alpha/beta-Hydrolases"/>
    <property type="match status" value="1"/>
</dbReference>
<proteinExistence type="inferred from homology"/>
<dbReference type="GO" id="GO:0006508">
    <property type="term" value="P:proteolysis"/>
    <property type="evidence" value="ECO:0007669"/>
    <property type="project" value="UniProtKB-KW"/>
</dbReference>
<dbReference type="VEuPathDB" id="FungiDB:H257_01707"/>
<dbReference type="GeneID" id="20803703"/>
<dbReference type="PANTHER" id="PTHR11010:SF38">
    <property type="entry name" value="LYSOSOMAL PRO-X CARBOXYPEPTIDASE"/>
    <property type="match status" value="1"/>
</dbReference>
<sequence>MAGSSQPLLGMSRGPRARPYSASAIVIAIGVGIVIVVAGQFLLSEALGPPTAATYTPNFMDPRPNTGNCSLHWFDQRLDHFTTLNATYKQRYFVYDKFWKRQADGHKEDGPIFFYCGNEADVTLYVNSTGLMWENAQALGALLVFAEHRYFGHSIPFGDQYKDHLQYLTHDQALADYALVLRSLQQQHRVDVPVIAFGGSYGGMLAAWFRIKYPATIRGAIAASAPIFANSIGYAEQFQGADYWQVVTHDASPEAGAAPNCIPNVRATWPLMFAKANSSRGLADLSALFQTCTPLHTRDDVEALALTLMMAWDTMAMGNFPFPSSYLTEGKATLPSFPVRAACEHLAPPFSLPNESTALLVAMKDATDIFTNATRDVACTVVHQEYDGIWDYMWCSQLLAQESYFDSNGVTDMFWPRNITFDTIAADCRAKWGVTPDPDWIRTAYGPADVLLASTSNIVFSNGGLDPWRAGGVLATSNPKITLVDIPEGAHHLDLMFSDPRDPASVTQARRTEIQQIRMWLHRDA</sequence>
<keyword evidence="6" id="KW-0472">Membrane</keyword>
<dbReference type="OrthoDB" id="2130629at2759"/>
<accession>W4H3R6</accession>
<gene>
    <name evidence="7" type="ORF">H257_01707</name>
</gene>
<dbReference type="Gene3D" id="1.20.120.980">
    <property type="entry name" value="Serine carboxypeptidase S28, SKS domain"/>
    <property type="match status" value="1"/>
</dbReference>
<keyword evidence="4" id="KW-0378">Hydrolase</keyword>
<dbReference type="InterPro" id="IPR042269">
    <property type="entry name" value="Ser_carbopepase_S28_SKS"/>
</dbReference>
<dbReference type="GO" id="GO:0008239">
    <property type="term" value="F:dipeptidyl-peptidase activity"/>
    <property type="evidence" value="ECO:0007669"/>
    <property type="project" value="TreeGrafter"/>
</dbReference>
<reference evidence="7" key="1">
    <citation type="submission" date="2013-12" db="EMBL/GenBank/DDBJ databases">
        <title>The Genome Sequence of Aphanomyces astaci APO3.</title>
        <authorList>
            <consortium name="The Broad Institute Genomics Platform"/>
            <person name="Russ C."/>
            <person name="Tyler B."/>
            <person name="van West P."/>
            <person name="Dieguez-Uribeondo J."/>
            <person name="Young S.K."/>
            <person name="Zeng Q."/>
            <person name="Gargeya S."/>
            <person name="Fitzgerald M."/>
            <person name="Abouelleil A."/>
            <person name="Alvarado L."/>
            <person name="Chapman S.B."/>
            <person name="Gainer-Dewar J."/>
            <person name="Goldberg J."/>
            <person name="Griggs A."/>
            <person name="Gujja S."/>
            <person name="Hansen M."/>
            <person name="Howarth C."/>
            <person name="Imamovic A."/>
            <person name="Ireland A."/>
            <person name="Larimer J."/>
            <person name="McCowan C."/>
            <person name="Murphy C."/>
            <person name="Pearson M."/>
            <person name="Poon T.W."/>
            <person name="Priest M."/>
            <person name="Roberts A."/>
            <person name="Saif S."/>
            <person name="Shea T."/>
            <person name="Sykes S."/>
            <person name="Wortman J."/>
            <person name="Nusbaum C."/>
            <person name="Birren B."/>
        </authorList>
    </citation>
    <scope>NUCLEOTIDE SEQUENCE [LARGE SCALE GENOMIC DNA]</scope>
    <source>
        <strain evidence="7">APO3</strain>
    </source>
</reference>
<evidence type="ECO:0000256" key="3">
    <source>
        <dbReference type="ARBA" id="ARBA00022729"/>
    </source>
</evidence>
<evidence type="ECO:0000256" key="6">
    <source>
        <dbReference type="SAM" id="Phobius"/>
    </source>
</evidence>